<sequence length="107" mass="12383">MAFLEFVGTSKQLECLFGEREYQQVSLALEGEKEFSGTITWKEDELNPPPSVEIDWYARRRQDRPKGRKLEAVAYVEEVAAEEHGGTELFQGAGWVVLKKEERSIWF</sequence>
<evidence type="ECO:0000313" key="1">
    <source>
        <dbReference type="EMBL" id="EFI26744.1"/>
    </source>
</evidence>
<keyword evidence="2" id="KW-1185">Reference proteome</keyword>
<dbReference type="GeneID" id="9378761"/>
<comment type="caution">
    <text evidence="1">The sequence shown here is derived from an EMBL/GenBank/DDBJ whole genome shotgun (WGS) entry which is preliminary data.</text>
</comment>
<accession>D6RQC8</accession>
<organism evidence="1 2">
    <name type="scientific">Coprinopsis cinerea (strain Okayama-7 / 130 / ATCC MYA-4618 / FGSC 9003)</name>
    <name type="common">Inky cap fungus</name>
    <name type="synonym">Hormographiella aspergillata</name>
    <dbReference type="NCBI Taxonomy" id="240176"/>
    <lineage>
        <taxon>Eukaryota</taxon>
        <taxon>Fungi</taxon>
        <taxon>Dikarya</taxon>
        <taxon>Basidiomycota</taxon>
        <taxon>Agaricomycotina</taxon>
        <taxon>Agaricomycetes</taxon>
        <taxon>Agaricomycetidae</taxon>
        <taxon>Agaricales</taxon>
        <taxon>Agaricineae</taxon>
        <taxon>Psathyrellaceae</taxon>
        <taxon>Coprinopsis</taxon>
    </lineage>
</organism>
<reference evidence="1 2" key="1">
    <citation type="journal article" date="2010" name="Proc. Natl. Acad. Sci. U.S.A.">
        <title>Insights into evolution of multicellular fungi from the assembled chromosomes of the mushroom Coprinopsis cinerea (Coprinus cinereus).</title>
        <authorList>
            <person name="Stajich J.E."/>
            <person name="Wilke S.K."/>
            <person name="Ahren D."/>
            <person name="Au C.H."/>
            <person name="Birren B.W."/>
            <person name="Borodovsky M."/>
            <person name="Burns C."/>
            <person name="Canback B."/>
            <person name="Casselton L.A."/>
            <person name="Cheng C.K."/>
            <person name="Deng J."/>
            <person name="Dietrich F.S."/>
            <person name="Fargo D.C."/>
            <person name="Farman M.L."/>
            <person name="Gathman A.C."/>
            <person name="Goldberg J."/>
            <person name="Guigo R."/>
            <person name="Hoegger P.J."/>
            <person name="Hooker J.B."/>
            <person name="Huggins A."/>
            <person name="James T.Y."/>
            <person name="Kamada T."/>
            <person name="Kilaru S."/>
            <person name="Kodira C."/>
            <person name="Kues U."/>
            <person name="Kupfer D."/>
            <person name="Kwan H.S."/>
            <person name="Lomsadze A."/>
            <person name="Li W."/>
            <person name="Lilly W.W."/>
            <person name="Ma L.J."/>
            <person name="Mackey A.J."/>
            <person name="Manning G."/>
            <person name="Martin F."/>
            <person name="Muraguchi H."/>
            <person name="Natvig D.O."/>
            <person name="Palmerini H."/>
            <person name="Ramesh M.A."/>
            <person name="Rehmeyer C.J."/>
            <person name="Roe B.A."/>
            <person name="Shenoy N."/>
            <person name="Stanke M."/>
            <person name="Ter-Hovhannisyan V."/>
            <person name="Tunlid A."/>
            <person name="Velagapudi R."/>
            <person name="Vision T.J."/>
            <person name="Zeng Q."/>
            <person name="Zolan M.E."/>
            <person name="Pukkila P.J."/>
        </authorList>
    </citation>
    <scope>NUCLEOTIDE SEQUENCE [LARGE SCALE GENOMIC DNA]</scope>
    <source>
        <strain evidence="2">Okayama-7 / 130 / ATCC MYA-4618 / FGSC 9003</strain>
    </source>
</reference>
<dbReference type="EMBL" id="AACS02000011">
    <property type="protein sequence ID" value="EFI26744.1"/>
    <property type="molecule type" value="Genomic_DNA"/>
</dbReference>
<name>D6RQC8_COPC7</name>
<dbReference type="RefSeq" id="XP_002910238.1">
    <property type="nucleotide sequence ID" value="XM_002910192.1"/>
</dbReference>
<evidence type="ECO:0000313" key="2">
    <source>
        <dbReference type="Proteomes" id="UP000001861"/>
    </source>
</evidence>
<dbReference type="AlphaFoldDB" id="D6RQC8"/>
<dbReference type="VEuPathDB" id="FungiDB:CC1G_15668"/>
<dbReference type="Proteomes" id="UP000001861">
    <property type="component" value="Unassembled WGS sequence"/>
</dbReference>
<dbReference type="KEGG" id="cci:CC1G_15668"/>
<proteinExistence type="predicted"/>
<gene>
    <name evidence="1" type="ORF">CC1G_15668</name>
</gene>
<dbReference type="HOGENOM" id="CLU_2209881_0_0_1"/>
<protein>
    <submittedName>
        <fullName evidence="1">Uncharacterized protein</fullName>
    </submittedName>
</protein>
<dbReference type="InParanoid" id="D6RQC8"/>